<dbReference type="GO" id="GO:0005882">
    <property type="term" value="C:intermediate filament"/>
    <property type="evidence" value="ECO:0007669"/>
    <property type="project" value="UniProtKB-KW"/>
</dbReference>
<keyword evidence="1 3" id="KW-0403">Intermediate filament</keyword>
<dbReference type="KEGG" id="gsh:117347613"/>
<dbReference type="SMART" id="SM01391">
    <property type="entry name" value="Filament"/>
    <property type="match status" value="1"/>
</dbReference>
<sequence length="487" mass="56504">MDFATKSDFSQNSDPKQIMKELNRRLFDFLNHIHRLEESNLVLERQIQEQIKENSSNNHNWSKKEEQCNALRHSISKVGFKNAFLSWELDNNQMTLHHLEDRWKVEQHQCKLLQEKLKSLYGVKKQFIQSIPGLTRAVQETWENYTCLKKNHLEAVRALQQLDHPIHEVQLAKVEDGSEMELSQLLNEIRAHYEALIAGNDMENVFSIRTQPAIAEPDLRTTCDAASSVHENHYPLLAEDTERRMEKDKAALKEAKAELNESRRQCQQLQMEIESLQSMGKCLKSSLHAMEQQYQMQLQNLTAIIEGLEKELKEVKKGINKQLQEHKTLLNTKMRLEEEIATYRNLLEKEENRFYGAKPENYPTKDIRPTTSKTFSVLPTAGAVMKYLDKNTEVTKQIVLNGNIVRESTEDCGTLQPEKVDKVIKEWEGSFFKDNPHLRKKSASLRFDLHLAATNEGDSEETKQNNPPDIEVRLTMRRSCSIPTITP</sequence>
<reference evidence="7" key="1">
    <citation type="submission" date="2025-08" db="UniProtKB">
        <authorList>
            <consortium name="RefSeq"/>
        </authorList>
    </citation>
    <scope>IDENTIFICATION</scope>
</reference>
<dbReference type="PROSITE" id="PS51842">
    <property type="entry name" value="IF_ROD_2"/>
    <property type="match status" value="1"/>
</dbReference>
<dbReference type="InterPro" id="IPR052857">
    <property type="entry name" value="IF_Keratin-like"/>
</dbReference>
<dbReference type="PANTHER" id="PTHR47082">
    <property type="entry name" value="KERATIN-LIKE PROTEIN KRT222"/>
    <property type="match status" value="1"/>
</dbReference>
<feature type="domain" description="IF rod" evidence="5">
    <location>
        <begin position="15"/>
        <end position="354"/>
    </location>
</feature>
<evidence type="ECO:0000259" key="5">
    <source>
        <dbReference type="PROSITE" id="PS51842"/>
    </source>
</evidence>
<dbReference type="Proteomes" id="UP000515159">
    <property type="component" value="Chromosome 13"/>
</dbReference>
<evidence type="ECO:0000256" key="3">
    <source>
        <dbReference type="RuleBase" id="RU000685"/>
    </source>
</evidence>
<accession>A0A6P8PG98</accession>
<evidence type="ECO:0000313" key="7">
    <source>
        <dbReference type="RefSeq" id="XP_033774636.1"/>
    </source>
</evidence>
<comment type="similarity">
    <text evidence="3">Belongs to the intermediate filament family.</text>
</comment>
<dbReference type="SUPFAM" id="SSF64593">
    <property type="entry name" value="Intermediate filament protein, coiled coil region"/>
    <property type="match status" value="1"/>
</dbReference>
<dbReference type="RefSeq" id="XP_033774636.1">
    <property type="nucleotide sequence ID" value="XM_033918745.1"/>
</dbReference>
<keyword evidence="6" id="KW-1185">Reference proteome</keyword>
<evidence type="ECO:0000313" key="6">
    <source>
        <dbReference type="Proteomes" id="UP000515159"/>
    </source>
</evidence>
<dbReference type="GeneID" id="117347613"/>
<name>A0A6P8PG98_GEOSA</name>
<proteinExistence type="inferred from homology"/>
<dbReference type="InParanoid" id="A0A6P8PG98"/>
<evidence type="ECO:0000256" key="2">
    <source>
        <dbReference type="ARBA" id="ARBA00023054"/>
    </source>
</evidence>
<dbReference type="CTD" id="125113"/>
<dbReference type="AlphaFoldDB" id="A0A6P8PG98"/>
<keyword evidence="2 4" id="KW-0175">Coiled coil</keyword>
<feature type="coiled-coil region" evidence="4">
    <location>
        <begin position="238"/>
        <end position="353"/>
    </location>
</feature>
<dbReference type="PROSITE" id="PS00226">
    <property type="entry name" value="IF_ROD_1"/>
    <property type="match status" value="1"/>
</dbReference>
<dbReference type="Gene3D" id="1.20.5.170">
    <property type="match status" value="1"/>
</dbReference>
<dbReference type="OrthoDB" id="8861979at2759"/>
<evidence type="ECO:0000256" key="4">
    <source>
        <dbReference type="SAM" id="Coils"/>
    </source>
</evidence>
<evidence type="ECO:0000256" key="1">
    <source>
        <dbReference type="ARBA" id="ARBA00022754"/>
    </source>
</evidence>
<dbReference type="Pfam" id="PF00038">
    <property type="entry name" value="Filament"/>
    <property type="match status" value="2"/>
</dbReference>
<feature type="coiled-coil region" evidence="4">
    <location>
        <begin position="19"/>
        <end position="53"/>
    </location>
</feature>
<gene>
    <name evidence="7" type="primary">KRT222</name>
</gene>
<dbReference type="Gene3D" id="1.20.5.500">
    <property type="entry name" value="Single helix bin"/>
    <property type="match status" value="1"/>
</dbReference>
<dbReference type="InterPro" id="IPR039008">
    <property type="entry name" value="IF_rod_dom"/>
</dbReference>
<dbReference type="Gene3D" id="1.20.5.1160">
    <property type="entry name" value="Vasodilator-stimulated phosphoprotein"/>
    <property type="match status" value="1"/>
</dbReference>
<protein>
    <submittedName>
        <fullName evidence="7">Keratin-like protein KRT222 isoform X1</fullName>
    </submittedName>
</protein>
<dbReference type="PANTHER" id="PTHR47082:SF1">
    <property type="entry name" value="KERATIN-LIKE PROTEIN KRT222"/>
    <property type="match status" value="1"/>
</dbReference>
<dbReference type="FunCoup" id="A0A6P8PG98">
    <property type="interactions" value="14"/>
</dbReference>
<organism evidence="6 7">
    <name type="scientific">Geotrypetes seraphini</name>
    <name type="common">Gaboon caecilian</name>
    <name type="synonym">Caecilia seraphini</name>
    <dbReference type="NCBI Taxonomy" id="260995"/>
    <lineage>
        <taxon>Eukaryota</taxon>
        <taxon>Metazoa</taxon>
        <taxon>Chordata</taxon>
        <taxon>Craniata</taxon>
        <taxon>Vertebrata</taxon>
        <taxon>Euteleostomi</taxon>
        <taxon>Amphibia</taxon>
        <taxon>Gymnophiona</taxon>
        <taxon>Geotrypetes</taxon>
    </lineage>
</organism>
<dbReference type="InterPro" id="IPR018039">
    <property type="entry name" value="IF_conserved"/>
</dbReference>